<keyword evidence="2" id="KW-1185">Reference proteome</keyword>
<feature type="non-terminal residue" evidence="1">
    <location>
        <position position="558"/>
    </location>
</feature>
<dbReference type="AlphaFoldDB" id="A0A7J5XVZ4"/>
<dbReference type="PANTHER" id="PTHR46704:SF9">
    <property type="entry name" value="BHLH DOMAIN-CONTAINING PROTEIN"/>
    <property type="match status" value="1"/>
</dbReference>
<dbReference type="PANTHER" id="PTHR46704">
    <property type="entry name" value="CXC DOMAIN-CONTAINING PROTEIN-RELATED"/>
    <property type="match status" value="1"/>
</dbReference>
<dbReference type="Proteomes" id="UP000518266">
    <property type="component" value="Unassembled WGS sequence"/>
</dbReference>
<name>A0A7J5XVZ4_DISMA</name>
<evidence type="ECO:0000313" key="1">
    <source>
        <dbReference type="EMBL" id="KAF3841272.1"/>
    </source>
</evidence>
<comment type="caution">
    <text evidence="1">The sequence shown here is derived from an EMBL/GenBank/DDBJ whole genome shotgun (WGS) entry which is preliminary data.</text>
</comment>
<accession>A0A7J5XVZ4</accession>
<gene>
    <name evidence="1" type="ORF">F7725_007135</name>
</gene>
<evidence type="ECO:0008006" key="3">
    <source>
        <dbReference type="Google" id="ProtNLM"/>
    </source>
</evidence>
<proteinExistence type="predicted"/>
<dbReference type="EMBL" id="JAAKFY010000020">
    <property type="protein sequence ID" value="KAF3841272.1"/>
    <property type="molecule type" value="Genomic_DNA"/>
</dbReference>
<dbReference type="OrthoDB" id="8943726at2759"/>
<organism evidence="1 2">
    <name type="scientific">Dissostichus mawsoni</name>
    <name type="common">Antarctic cod</name>
    <dbReference type="NCBI Taxonomy" id="36200"/>
    <lineage>
        <taxon>Eukaryota</taxon>
        <taxon>Metazoa</taxon>
        <taxon>Chordata</taxon>
        <taxon>Craniata</taxon>
        <taxon>Vertebrata</taxon>
        <taxon>Euteleostomi</taxon>
        <taxon>Actinopterygii</taxon>
        <taxon>Neopterygii</taxon>
        <taxon>Teleostei</taxon>
        <taxon>Neoteleostei</taxon>
        <taxon>Acanthomorphata</taxon>
        <taxon>Eupercaria</taxon>
        <taxon>Perciformes</taxon>
        <taxon>Notothenioidei</taxon>
        <taxon>Nototheniidae</taxon>
        <taxon>Dissostichus</taxon>
    </lineage>
</organism>
<evidence type="ECO:0000313" key="2">
    <source>
        <dbReference type="Proteomes" id="UP000518266"/>
    </source>
</evidence>
<reference evidence="1 2" key="1">
    <citation type="submission" date="2020-03" db="EMBL/GenBank/DDBJ databases">
        <title>Dissostichus mawsoni Genome sequencing and assembly.</title>
        <authorList>
            <person name="Park H."/>
        </authorList>
    </citation>
    <scope>NUCLEOTIDE SEQUENCE [LARGE SCALE GENOMIC DNA]</scope>
    <source>
        <strain evidence="1">DM0001</strain>
        <tissue evidence="1">Muscle</tissue>
    </source>
</reference>
<protein>
    <recommendedName>
        <fullName evidence="3">Tesmin/TSO1-like CXC domain-containing protein</fullName>
    </recommendedName>
</protein>
<sequence length="558" mass="63017">MIQQENRWSITYNERASLAEDTRSLFGLTHDDDDDEETHKDCLQSRIKRDNHDVIQLVDQFQRYNVFQQEHIVWQKNYHELVKNRLGTTNTDFHASLTKRKPKTFSSLYSTDTKLEQLRSKCVKPDRDIFRRIIVSMESGREVNMDELLQKELCAVPLSLATTDSVLRPTNKADLATILQAGAKETELSPSVMRTCTIIDGMALVRAMGKPHNASTFGEYADVFTQRVASNLHGNVTRVDIVFDRYQQNSIKSGTRTKRSTTQRKVRTIVSRDVKLPANWNSFIEMDENKANLTHFLSTELENHVQLYDEEISTSNSIQEVRCALFRKLKANVDTLPPTEDALSMHLKRAHYQTKVWKQSLVTHPQLPSPINCGWQMMNGMLVPMLLTKEPVQSTCVQLTVCGCKESGSQCSTRQCLCRRRGLYCSGACGCARAAWCMNSNDIQETNGEETDLDLDVVVRPPEKSTSTTRSSVCDAQPSTSARVLRAQGRTDRLSPVPHWPVLILVDTRILVFSQPVTNLRGKDVVGHIPDSLGPVNAGVAHSFHFGEYGAYCYVCGL</sequence>